<dbReference type="PROSITE" id="PS01229">
    <property type="entry name" value="COF_2"/>
    <property type="match status" value="1"/>
</dbReference>
<protein>
    <submittedName>
        <fullName evidence="1">HAD family phosphatase</fullName>
    </submittedName>
</protein>
<name>A0A9D9HN70_9SPIR</name>
<comment type="caution">
    <text evidence="1">The sequence shown here is derived from an EMBL/GenBank/DDBJ whole genome shotgun (WGS) entry which is preliminary data.</text>
</comment>
<evidence type="ECO:0000313" key="1">
    <source>
        <dbReference type="EMBL" id="MBO8456775.1"/>
    </source>
</evidence>
<organism evidence="1 2">
    <name type="scientific">Candidatus Gallitreponema excrementavium</name>
    <dbReference type="NCBI Taxonomy" id="2840840"/>
    <lineage>
        <taxon>Bacteria</taxon>
        <taxon>Pseudomonadati</taxon>
        <taxon>Spirochaetota</taxon>
        <taxon>Spirochaetia</taxon>
        <taxon>Spirochaetales</taxon>
        <taxon>Candidatus Gallitreponema</taxon>
    </lineage>
</organism>
<dbReference type="InterPro" id="IPR000150">
    <property type="entry name" value="Cof"/>
</dbReference>
<proteinExistence type="predicted"/>
<evidence type="ECO:0000313" key="2">
    <source>
        <dbReference type="Proteomes" id="UP000823638"/>
    </source>
</evidence>
<dbReference type="Gene3D" id="3.30.1240.10">
    <property type="match status" value="1"/>
</dbReference>
<dbReference type="GO" id="GO:0000287">
    <property type="term" value="F:magnesium ion binding"/>
    <property type="evidence" value="ECO:0007669"/>
    <property type="project" value="TreeGrafter"/>
</dbReference>
<dbReference type="InterPro" id="IPR023214">
    <property type="entry name" value="HAD_sf"/>
</dbReference>
<dbReference type="GO" id="GO:0016791">
    <property type="term" value="F:phosphatase activity"/>
    <property type="evidence" value="ECO:0007669"/>
    <property type="project" value="TreeGrafter"/>
</dbReference>
<dbReference type="AlphaFoldDB" id="A0A9D9HN70"/>
<accession>A0A9D9HN70</accession>
<dbReference type="SFLD" id="SFLDG01140">
    <property type="entry name" value="C2.B:_Phosphomannomutase_and_P"/>
    <property type="match status" value="1"/>
</dbReference>
<dbReference type="Proteomes" id="UP000823638">
    <property type="component" value="Unassembled WGS sequence"/>
</dbReference>
<dbReference type="InterPro" id="IPR036412">
    <property type="entry name" value="HAD-like_sf"/>
</dbReference>
<dbReference type="EMBL" id="JADIMM010000017">
    <property type="protein sequence ID" value="MBO8456775.1"/>
    <property type="molecule type" value="Genomic_DNA"/>
</dbReference>
<dbReference type="CDD" id="cd07516">
    <property type="entry name" value="HAD_Pase"/>
    <property type="match status" value="1"/>
</dbReference>
<dbReference type="InterPro" id="IPR006379">
    <property type="entry name" value="HAD-SF_hydro_IIB"/>
</dbReference>
<dbReference type="SFLD" id="SFLDS00003">
    <property type="entry name" value="Haloacid_Dehalogenase"/>
    <property type="match status" value="1"/>
</dbReference>
<dbReference type="NCBIfam" id="TIGR00099">
    <property type="entry name" value="Cof-subfamily"/>
    <property type="match status" value="1"/>
</dbReference>
<gene>
    <name evidence="1" type="ORF">IAA81_00925</name>
</gene>
<sequence length="271" mass="30531">MKLPRLVALDLDDTLLSDNLEISDFTVAVIDFLAEVKGVHFALSSGRSYESLKPYIERLGFQKRSFFCICENGTKIIKTDTAALVEEYGLEFSVALEAYKTGLENGFTCQVYRDDYIIASAENPYSSDGRKLSGLKLKIENNFEELLKQNFLKLVFPGTPERISALEEIMRERIGDRATVFISKPFYLEVLPKDVDKGFALSRVAGFLNIPEEYVMAFGDAMNDLAMLRWAGQGVAMKNGVPEIIKTSKFSTDYTNNEDGVARYLKKIFNI</sequence>
<dbReference type="SUPFAM" id="SSF56784">
    <property type="entry name" value="HAD-like"/>
    <property type="match status" value="1"/>
</dbReference>
<reference evidence="1" key="2">
    <citation type="journal article" date="2021" name="PeerJ">
        <title>Extensive microbial diversity within the chicken gut microbiome revealed by metagenomics and culture.</title>
        <authorList>
            <person name="Gilroy R."/>
            <person name="Ravi A."/>
            <person name="Getino M."/>
            <person name="Pursley I."/>
            <person name="Horton D.L."/>
            <person name="Alikhan N.F."/>
            <person name="Baker D."/>
            <person name="Gharbi K."/>
            <person name="Hall N."/>
            <person name="Watson M."/>
            <person name="Adriaenssens E.M."/>
            <person name="Foster-Nyarko E."/>
            <person name="Jarju S."/>
            <person name="Secka A."/>
            <person name="Antonio M."/>
            <person name="Oren A."/>
            <person name="Chaudhuri R.R."/>
            <person name="La Ragione R."/>
            <person name="Hildebrand F."/>
            <person name="Pallen M.J."/>
        </authorList>
    </citation>
    <scope>NUCLEOTIDE SEQUENCE</scope>
    <source>
        <strain evidence="1">10532</strain>
    </source>
</reference>
<reference evidence="1" key="1">
    <citation type="submission" date="2020-10" db="EMBL/GenBank/DDBJ databases">
        <authorList>
            <person name="Gilroy R."/>
        </authorList>
    </citation>
    <scope>NUCLEOTIDE SEQUENCE</scope>
    <source>
        <strain evidence="1">10532</strain>
    </source>
</reference>
<dbReference type="PANTHER" id="PTHR10000">
    <property type="entry name" value="PHOSPHOSERINE PHOSPHATASE"/>
    <property type="match status" value="1"/>
</dbReference>
<dbReference type="NCBIfam" id="TIGR01484">
    <property type="entry name" value="HAD-SF-IIB"/>
    <property type="match status" value="1"/>
</dbReference>
<dbReference type="Pfam" id="PF08282">
    <property type="entry name" value="Hydrolase_3"/>
    <property type="match status" value="1"/>
</dbReference>
<dbReference type="PANTHER" id="PTHR10000:SF8">
    <property type="entry name" value="HAD SUPERFAMILY HYDROLASE-LIKE, TYPE 3"/>
    <property type="match status" value="1"/>
</dbReference>
<dbReference type="GO" id="GO:0005829">
    <property type="term" value="C:cytosol"/>
    <property type="evidence" value="ECO:0007669"/>
    <property type="project" value="TreeGrafter"/>
</dbReference>
<dbReference type="Gene3D" id="3.40.50.1000">
    <property type="entry name" value="HAD superfamily/HAD-like"/>
    <property type="match status" value="1"/>
</dbReference>